<name>G4ZFS3_PHYSP</name>
<proteinExistence type="predicted"/>
<dbReference type="SMR" id="G4ZFS3"/>
<feature type="compositionally biased region" description="Basic and acidic residues" evidence="1">
    <location>
        <begin position="77"/>
        <end position="93"/>
    </location>
</feature>
<protein>
    <submittedName>
        <fullName evidence="2">Uncharacterized protein</fullName>
    </submittedName>
</protein>
<feature type="compositionally biased region" description="Polar residues" evidence="1">
    <location>
        <begin position="35"/>
        <end position="47"/>
    </location>
</feature>
<dbReference type="InParanoid" id="G4ZFS3"/>
<evidence type="ECO:0000313" key="2">
    <source>
        <dbReference type="EMBL" id="EGZ18541.1"/>
    </source>
</evidence>
<accession>G4ZFS3</accession>
<dbReference type="EMBL" id="JH159154">
    <property type="protein sequence ID" value="EGZ18541.1"/>
    <property type="molecule type" value="Genomic_DNA"/>
</dbReference>
<feature type="region of interest" description="Disordered" evidence="1">
    <location>
        <begin position="136"/>
        <end position="163"/>
    </location>
</feature>
<dbReference type="GeneID" id="20646436"/>
<dbReference type="KEGG" id="psoj:PHYSODRAFT_332309"/>
<gene>
    <name evidence="2" type="ORF">PHYSODRAFT_332309</name>
</gene>
<dbReference type="AlphaFoldDB" id="G4ZFS3"/>
<dbReference type="Proteomes" id="UP000002640">
    <property type="component" value="Unassembled WGS sequence"/>
</dbReference>
<organism evidence="2 3">
    <name type="scientific">Phytophthora sojae (strain P6497)</name>
    <name type="common">Soybean stem and root rot agent</name>
    <name type="synonym">Phytophthora megasperma f. sp. glycines</name>
    <dbReference type="NCBI Taxonomy" id="1094619"/>
    <lineage>
        <taxon>Eukaryota</taxon>
        <taxon>Sar</taxon>
        <taxon>Stramenopiles</taxon>
        <taxon>Oomycota</taxon>
        <taxon>Peronosporomycetes</taxon>
        <taxon>Peronosporales</taxon>
        <taxon>Peronosporaceae</taxon>
        <taxon>Phytophthora</taxon>
    </lineage>
</organism>
<feature type="region of interest" description="Disordered" evidence="1">
    <location>
        <begin position="1"/>
        <end position="112"/>
    </location>
</feature>
<dbReference type="RefSeq" id="XP_009527599.1">
    <property type="nucleotide sequence ID" value="XM_009529304.1"/>
</dbReference>
<evidence type="ECO:0000313" key="3">
    <source>
        <dbReference type="Proteomes" id="UP000002640"/>
    </source>
</evidence>
<feature type="compositionally biased region" description="Basic residues" evidence="1">
    <location>
        <begin position="62"/>
        <end position="73"/>
    </location>
</feature>
<reference evidence="2 3" key="1">
    <citation type="journal article" date="2006" name="Science">
        <title>Phytophthora genome sequences uncover evolutionary origins and mechanisms of pathogenesis.</title>
        <authorList>
            <person name="Tyler B.M."/>
            <person name="Tripathy S."/>
            <person name="Zhang X."/>
            <person name="Dehal P."/>
            <person name="Jiang R.H."/>
            <person name="Aerts A."/>
            <person name="Arredondo F.D."/>
            <person name="Baxter L."/>
            <person name="Bensasson D."/>
            <person name="Beynon J.L."/>
            <person name="Chapman J."/>
            <person name="Damasceno C.M."/>
            <person name="Dorrance A.E."/>
            <person name="Dou D."/>
            <person name="Dickerman A.W."/>
            <person name="Dubchak I.L."/>
            <person name="Garbelotto M."/>
            <person name="Gijzen M."/>
            <person name="Gordon S.G."/>
            <person name="Govers F."/>
            <person name="Grunwald N.J."/>
            <person name="Huang W."/>
            <person name="Ivors K.L."/>
            <person name="Jones R.W."/>
            <person name="Kamoun S."/>
            <person name="Krampis K."/>
            <person name="Lamour K.H."/>
            <person name="Lee M.K."/>
            <person name="McDonald W.H."/>
            <person name="Medina M."/>
            <person name="Meijer H.J."/>
            <person name="Nordberg E.K."/>
            <person name="Maclean D.J."/>
            <person name="Ospina-Giraldo M.D."/>
            <person name="Morris P.F."/>
            <person name="Phuntumart V."/>
            <person name="Putnam N.H."/>
            <person name="Rash S."/>
            <person name="Rose J.K."/>
            <person name="Sakihama Y."/>
            <person name="Salamov A.A."/>
            <person name="Savidor A."/>
            <person name="Scheuring C.F."/>
            <person name="Smith B.M."/>
            <person name="Sobral B.W."/>
            <person name="Terry A."/>
            <person name="Torto-Alalibo T.A."/>
            <person name="Win J."/>
            <person name="Xu Z."/>
            <person name="Zhang H."/>
            <person name="Grigoriev I.V."/>
            <person name="Rokhsar D.S."/>
            <person name="Boore J.L."/>
        </authorList>
    </citation>
    <scope>NUCLEOTIDE SEQUENCE [LARGE SCALE GENOMIC DNA]</scope>
    <source>
        <strain evidence="2 3">P6497</strain>
    </source>
</reference>
<feature type="compositionally biased region" description="Basic and acidic residues" evidence="1">
    <location>
        <begin position="17"/>
        <end position="29"/>
    </location>
</feature>
<sequence length="331" mass="36221">MPRNRVGIEVDSLPPAHKQEDEPHIDSSRDLLGGSFSSTQLKSTASAPSLEAAKAQRQKELLRKKKTERRAHAQQRAAEKQQRQDEKKQEREMLSMMDEDFPAVDPPNVLVDTSTSTQSLACLEVERKDEEAAAMNHDAVTFVSEKDPVNSSSPRAAKDDAPLPPLSYGYDILADACPPTTTETMPKVTKGSPLAKNANAAAATIQKALKKKFKKCKTMFRQSPRVFAEEVVVAPSSPEETATEVPATCDDGALETELVGPTVEALGVDIVRIPDSPHEKTPSSPRPEPIVPLLTLPLKAPGTPPPLWFRVFVLFLLVFIELNFKSKLISV</sequence>
<dbReference type="OMA" id="PDSPHEK"/>
<keyword evidence="3" id="KW-1185">Reference proteome</keyword>
<evidence type="ECO:0000256" key="1">
    <source>
        <dbReference type="SAM" id="MobiDB-lite"/>
    </source>
</evidence>